<dbReference type="EnsemblProtists" id="HpaT811385">
    <property type="protein sequence ID" value="HpaP811385"/>
    <property type="gene ID" value="HpaG811385"/>
</dbReference>
<evidence type="ECO:0000256" key="2">
    <source>
        <dbReference type="ARBA" id="ARBA00009150"/>
    </source>
</evidence>
<keyword evidence="6" id="KW-0175">Coiled coil</keyword>
<dbReference type="GO" id="GO:0042147">
    <property type="term" value="P:retrograde transport, endosome to Golgi"/>
    <property type="evidence" value="ECO:0007669"/>
    <property type="project" value="InterPro"/>
</dbReference>
<sequence length="299" mass="32978">MEQQVDGGKKPVGSRGETTSRGSLQRVWSRVESPLTVLHDPVAAAETPRSVAATSTNRLTLPSPTEYPRLFDVRGPSSARSADVATPKQVGAMTLQSARGFSSASTRSWSTPRRIESSSNGWIDYRKDDGKEEEGRLVLPMRHHNLHSVLSNPKAQNWGDTLLEAFYPALDTDITVTSYPDLEDEPTYDFQTYLRQFGTNAAKFERNHGKPVREQLSSSNVPSVAVANDFDLSNPDTFQKVMNGSNSASLQAELTLLRQVSSRSDRFFEASVDQEVMKQSIKAACDQVATLSAKITRTH</sequence>
<dbReference type="HOGENOM" id="CLU_932068_0_0_1"/>
<dbReference type="VEuPathDB" id="FungiDB:HpaG811385"/>
<dbReference type="GO" id="GO:0019905">
    <property type="term" value="F:syntaxin binding"/>
    <property type="evidence" value="ECO:0007669"/>
    <property type="project" value="TreeGrafter"/>
</dbReference>
<dbReference type="GO" id="GO:0006896">
    <property type="term" value="P:Golgi to vacuole transport"/>
    <property type="evidence" value="ECO:0007669"/>
    <property type="project" value="TreeGrafter"/>
</dbReference>
<reference evidence="9" key="1">
    <citation type="journal article" date="2010" name="Science">
        <title>Signatures of adaptation to obligate biotrophy in the Hyaloperonospora arabidopsidis genome.</title>
        <authorList>
            <person name="Baxter L."/>
            <person name="Tripathy S."/>
            <person name="Ishaque N."/>
            <person name="Boot N."/>
            <person name="Cabral A."/>
            <person name="Kemen E."/>
            <person name="Thines M."/>
            <person name="Ah-Fong A."/>
            <person name="Anderson R."/>
            <person name="Badejoko W."/>
            <person name="Bittner-Eddy P."/>
            <person name="Boore J.L."/>
            <person name="Chibucos M.C."/>
            <person name="Coates M."/>
            <person name="Dehal P."/>
            <person name="Delehaunty K."/>
            <person name="Dong S."/>
            <person name="Downton P."/>
            <person name="Dumas B."/>
            <person name="Fabro G."/>
            <person name="Fronick C."/>
            <person name="Fuerstenberg S.I."/>
            <person name="Fulton L."/>
            <person name="Gaulin E."/>
            <person name="Govers F."/>
            <person name="Hughes L."/>
            <person name="Humphray S."/>
            <person name="Jiang R.H."/>
            <person name="Judelson H."/>
            <person name="Kamoun S."/>
            <person name="Kyung K."/>
            <person name="Meijer H."/>
            <person name="Minx P."/>
            <person name="Morris P."/>
            <person name="Nelson J."/>
            <person name="Phuntumart V."/>
            <person name="Qutob D."/>
            <person name="Rehmany A."/>
            <person name="Rougon-Cardoso A."/>
            <person name="Ryden P."/>
            <person name="Torto-Alalibo T."/>
            <person name="Studholme D."/>
            <person name="Wang Y."/>
            <person name="Win J."/>
            <person name="Wood J."/>
            <person name="Clifton S.W."/>
            <person name="Rogers J."/>
            <person name="Van den Ackerveken G."/>
            <person name="Jones J.D."/>
            <person name="McDowell J.M."/>
            <person name="Beynon J."/>
            <person name="Tyler B.M."/>
        </authorList>
    </citation>
    <scope>NUCLEOTIDE SEQUENCE [LARGE SCALE GENOMIC DNA]</scope>
    <source>
        <strain evidence="9">Emoy2</strain>
    </source>
</reference>
<keyword evidence="3" id="KW-0813">Transport</keyword>
<evidence type="ECO:0000256" key="4">
    <source>
        <dbReference type="ARBA" id="ARBA00022927"/>
    </source>
</evidence>
<dbReference type="InterPro" id="IPR039745">
    <property type="entry name" value="Vps54"/>
</dbReference>
<evidence type="ECO:0000256" key="7">
    <source>
        <dbReference type="SAM" id="MobiDB-lite"/>
    </source>
</evidence>
<dbReference type="eggNOG" id="KOG2115">
    <property type="taxonomic scope" value="Eukaryota"/>
</dbReference>
<dbReference type="EMBL" id="JH598034">
    <property type="status" value="NOT_ANNOTATED_CDS"/>
    <property type="molecule type" value="Genomic_DNA"/>
</dbReference>
<dbReference type="GO" id="GO:0015031">
    <property type="term" value="P:protein transport"/>
    <property type="evidence" value="ECO:0007669"/>
    <property type="project" value="UniProtKB-KW"/>
</dbReference>
<reference evidence="8" key="2">
    <citation type="submission" date="2015-06" db="UniProtKB">
        <authorList>
            <consortium name="EnsemblProtists"/>
        </authorList>
    </citation>
    <scope>IDENTIFICATION</scope>
    <source>
        <strain evidence="8">Emoy2</strain>
    </source>
</reference>
<keyword evidence="4" id="KW-0653">Protein transport</keyword>
<evidence type="ECO:0000313" key="9">
    <source>
        <dbReference type="Proteomes" id="UP000011713"/>
    </source>
</evidence>
<evidence type="ECO:0000256" key="6">
    <source>
        <dbReference type="ARBA" id="ARBA00023054"/>
    </source>
</evidence>
<accession>M4BXV3</accession>
<dbReference type="PANTHER" id="PTHR12965:SF0">
    <property type="entry name" value="VACUOLAR PROTEIN SORTING-ASSOCIATED PROTEIN 54"/>
    <property type="match status" value="1"/>
</dbReference>
<evidence type="ECO:0000256" key="3">
    <source>
        <dbReference type="ARBA" id="ARBA00022448"/>
    </source>
</evidence>
<comment type="similarity">
    <text evidence="2">Belongs to the VPS54 family.</text>
</comment>
<dbReference type="AlphaFoldDB" id="M4BXV3"/>
<feature type="region of interest" description="Disordered" evidence="7">
    <location>
        <begin position="1"/>
        <end position="27"/>
    </location>
</feature>
<dbReference type="PANTHER" id="PTHR12965">
    <property type="entry name" value="VACUOLAR PROTEIN SORTING 54"/>
    <property type="match status" value="1"/>
</dbReference>
<evidence type="ECO:0000256" key="5">
    <source>
        <dbReference type="ARBA" id="ARBA00023034"/>
    </source>
</evidence>
<comment type="subcellular location">
    <subcellularLocation>
        <location evidence="1">Golgi apparatus</location>
        <location evidence="1">trans-Golgi network</location>
    </subcellularLocation>
</comment>
<name>M4BXV3_HYAAE</name>
<dbReference type="GO" id="GO:0005829">
    <property type="term" value="C:cytosol"/>
    <property type="evidence" value="ECO:0007669"/>
    <property type="project" value="GOC"/>
</dbReference>
<evidence type="ECO:0000256" key="1">
    <source>
        <dbReference type="ARBA" id="ARBA00004601"/>
    </source>
</evidence>
<dbReference type="STRING" id="559515.M4BXV3"/>
<proteinExistence type="inferred from homology"/>
<dbReference type="GO" id="GO:0000938">
    <property type="term" value="C:GARP complex"/>
    <property type="evidence" value="ECO:0007669"/>
    <property type="project" value="InterPro"/>
</dbReference>
<organism evidence="8 9">
    <name type="scientific">Hyaloperonospora arabidopsidis (strain Emoy2)</name>
    <name type="common">Downy mildew agent</name>
    <name type="synonym">Peronospora arabidopsidis</name>
    <dbReference type="NCBI Taxonomy" id="559515"/>
    <lineage>
        <taxon>Eukaryota</taxon>
        <taxon>Sar</taxon>
        <taxon>Stramenopiles</taxon>
        <taxon>Oomycota</taxon>
        <taxon>Peronosporomycetes</taxon>
        <taxon>Peronosporales</taxon>
        <taxon>Peronosporaceae</taxon>
        <taxon>Hyaloperonospora</taxon>
    </lineage>
</organism>
<feature type="compositionally biased region" description="Polar residues" evidence="7">
    <location>
        <begin position="52"/>
        <end position="63"/>
    </location>
</feature>
<dbReference type="Proteomes" id="UP000011713">
    <property type="component" value="Unassembled WGS sequence"/>
</dbReference>
<protein>
    <submittedName>
        <fullName evidence="8">Uncharacterized protein</fullName>
    </submittedName>
</protein>
<feature type="region of interest" description="Disordered" evidence="7">
    <location>
        <begin position="47"/>
        <end position="69"/>
    </location>
</feature>
<keyword evidence="5" id="KW-0333">Golgi apparatus</keyword>
<keyword evidence="9" id="KW-1185">Reference proteome</keyword>
<dbReference type="InParanoid" id="M4BXV3"/>
<evidence type="ECO:0000313" key="8">
    <source>
        <dbReference type="EnsemblProtists" id="HpaP811385"/>
    </source>
</evidence>